<proteinExistence type="predicted"/>
<accession>A0ACB8C984</accession>
<keyword evidence="2" id="KW-1185">Reference proteome</keyword>
<evidence type="ECO:0000313" key="2">
    <source>
        <dbReference type="Proteomes" id="UP000821865"/>
    </source>
</evidence>
<evidence type="ECO:0000313" key="1">
    <source>
        <dbReference type="EMBL" id="KAH7937435.1"/>
    </source>
</evidence>
<dbReference type="EMBL" id="CM023477">
    <property type="protein sequence ID" value="KAH7937435.1"/>
    <property type="molecule type" value="Genomic_DNA"/>
</dbReference>
<organism evidence="1 2">
    <name type="scientific">Dermacentor silvarum</name>
    <name type="common">Tick</name>
    <dbReference type="NCBI Taxonomy" id="543639"/>
    <lineage>
        <taxon>Eukaryota</taxon>
        <taxon>Metazoa</taxon>
        <taxon>Ecdysozoa</taxon>
        <taxon>Arthropoda</taxon>
        <taxon>Chelicerata</taxon>
        <taxon>Arachnida</taxon>
        <taxon>Acari</taxon>
        <taxon>Parasitiformes</taxon>
        <taxon>Ixodida</taxon>
        <taxon>Ixodoidea</taxon>
        <taxon>Ixodidae</taxon>
        <taxon>Rhipicephalinae</taxon>
        <taxon>Dermacentor</taxon>
    </lineage>
</organism>
<protein>
    <submittedName>
        <fullName evidence="1">Uncharacterized protein</fullName>
    </submittedName>
</protein>
<gene>
    <name evidence="1" type="ORF">HPB49_012229</name>
</gene>
<sequence length="168" mass="18560">MSDPDNNVERLPEAIKQHSCVYDTKRLDFRDQQRKANAWEEIRQSSGLATGLPGEEDSASTPEAIFNTLQDGTTTPPPTDSNDISLEAPAANPWEPACQGDRTVGEPPSKRPKKVAKLRLYFEQQLLSQLGKQMTENEAFAQSIAMSLDRMARGVASRCKARIMALIA</sequence>
<reference evidence="1" key="1">
    <citation type="submission" date="2020-05" db="EMBL/GenBank/DDBJ databases">
        <title>Large-scale comparative analyses of tick genomes elucidate their genetic diversity and vector capacities.</title>
        <authorList>
            <person name="Jia N."/>
            <person name="Wang J."/>
            <person name="Shi W."/>
            <person name="Du L."/>
            <person name="Sun Y."/>
            <person name="Zhan W."/>
            <person name="Jiang J."/>
            <person name="Wang Q."/>
            <person name="Zhang B."/>
            <person name="Ji P."/>
            <person name="Sakyi L.B."/>
            <person name="Cui X."/>
            <person name="Yuan T."/>
            <person name="Jiang B."/>
            <person name="Yang W."/>
            <person name="Lam T.T.-Y."/>
            <person name="Chang Q."/>
            <person name="Ding S."/>
            <person name="Wang X."/>
            <person name="Zhu J."/>
            <person name="Ruan X."/>
            <person name="Zhao L."/>
            <person name="Wei J."/>
            <person name="Que T."/>
            <person name="Du C."/>
            <person name="Cheng J."/>
            <person name="Dai P."/>
            <person name="Han X."/>
            <person name="Huang E."/>
            <person name="Gao Y."/>
            <person name="Liu J."/>
            <person name="Shao H."/>
            <person name="Ye R."/>
            <person name="Li L."/>
            <person name="Wei W."/>
            <person name="Wang X."/>
            <person name="Wang C."/>
            <person name="Yang T."/>
            <person name="Huo Q."/>
            <person name="Li W."/>
            <person name="Guo W."/>
            <person name="Chen H."/>
            <person name="Zhou L."/>
            <person name="Ni X."/>
            <person name="Tian J."/>
            <person name="Zhou Y."/>
            <person name="Sheng Y."/>
            <person name="Liu T."/>
            <person name="Pan Y."/>
            <person name="Xia L."/>
            <person name="Li J."/>
            <person name="Zhao F."/>
            <person name="Cao W."/>
        </authorList>
    </citation>
    <scope>NUCLEOTIDE SEQUENCE</scope>
    <source>
        <strain evidence="1">Dsil-2018</strain>
    </source>
</reference>
<name>A0ACB8C984_DERSI</name>
<comment type="caution">
    <text evidence="1">The sequence shown here is derived from an EMBL/GenBank/DDBJ whole genome shotgun (WGS) entry which is preliminary data.</text>
</comment>
<dbReference type="Proteomes" id="UP000821865">
    <property type="component" value="Chromosome 8"/>
</dbReference>